<organism evidence="3">
    <name type="scientific">Eiseniibacteriota bacterium</name>
    <dbReference type="NCBI Taxonomy" id="2212470"/>
    <lineage>
        <taxon>Bacteria</taxon>
        <taxon>Candidatus Eiseniibacteriota</taxon>
    </lineage>
</organism>
<dbReference type="PANTHER" id="PTHR19328">
    <property type="entry name" value="HEDGEHOG-INTERACTING PROTEIN"/>
    <property type="match status" value="1"/>
</dbReference>
<evidence type="ECO:0000313" key="3">
    <source>
        <dbReference type="EMBL" id="HGZ43050.1"/>
    </source>
</evidence>
<dbReference type="InterPro" id="IPR012938">
    <property type="entry name" value="Glc/Sorbosone_DH"/>
</dbReference>
<dbReference type="SUPFAM" id="SSF50952">
    <property type="entry name" value="Soluble quinoprotein glucose dehydrogenase"/>
    <property type="match status" value="1"/>
</dbReference>
<feature type="chain" id="PRO_5032321571" evidence="1">
    <location>
        <begin position="32"/>
        <end position="388"/>
    </location>
</feature>
<dbReference type="InterPro" id="IPR011042">
    <property type="entry name" value="6-blade_b-propeller_TolB-like"/>
</dbReference>
<keyword evidence="1" id="KW-0732">Signal</keyword>
<gene>
    <name evidence="3" type="ORF">ENR23_06440</name>
</gene>
<feature type="signal peptide" evidence="1">
    <location>
        <begin position="1"/>
        <end position="31"/>
    </location>
</feature>
<protein>
    <submittedName>
        <fullName evidence="3">Glucose dehydrogenase</fullName>
    </submittedName>
</protein>
<dbReference type="PANTHER" id="PTHR19328:SF75">
    <property type="entry name" value="ALDOSE SUGAR DEHYDROGENASE YLII"/>
    <property type="match status" value="1"/>
</dbReference>
<proteinExistence type="predicted"/>
<dbReference type="InterPro" id="IPR011041">
    <property type="entry name" value="Quinoprot_gluc/sorb_DH_b-prop"/>
</dbReference>
<sequence>MRRAGARRARAAVAALAVAAALLAAAGAARAVTWEPADGLALRTVAEGFERPVHVASPPGDRRLFVVEQGGRILLVERGRPRARPFLDLTARVRAGGERGLLSLAFHPRYARNGLFFVNYTDRDGHTRIERYRVSSDPTVADPASGRTILRIEQPFANHNGGHILFGPDGMLWIGMGDGGGGGDPLGHGQNRATLLGAILRIDVDRGDPYAIPPDNPWPRTAGTRPELWAIGARNPWRLAMDPVERLVYVADVGQNRFEEVHVVPLAGGVNLGWNIMEGRACHRAQRCDTAGLDLPPVVYPHGEGCSITGGVVYRGRALPALAGHYLFADYCAGWIRSFRWAGGRVEAARAWRLPRVEAPVSFAVDGDGEVLVVSHAGRILRLEPARR</sequence>
<evidence type="ECO:0000259" key="2">
    <source>
        <dbReference type="Pfam" id="PF07995"/>
    </source>
</evidence>
<dbReference type="AlphaFoldDB" id="A0A832ML15"/>
<name>A0A832ML15_UNCEI</name>
<accession>A0A832ML15</accession>
<comment type="caution">
    <text evidence="3">The sequence shown here is derived from an EMBL/GenBank/DDBJ whole genome shotgun (WGS) entry which is preliminary data.</text>
</comment>
<reference evidence="3" key="1">
    <citation type="journal article" date="2020" name="mSystems">
        <title>Genome- and Community-Level Interaction Insights into Carbon Utilization and Element Cycling Functions of Hydrothermarchaeota in Hydrothermal Sediment.</title>
        <authorList>
            <person name="Zhou Z."/>
            <person name="Liu Y."/>
            <person name="Xu W."/>
            <person name="Pan J."/>
            <person name="Luo Z.H."/>
            <person name="Li M."/>
        </authorList>
    </citation>
    <scope>NUCLEOTIDE SEQUENCE [LARGE SCALE GENOMIC DNA]</scope>
    <source>
        <strain evidence="3">SpSt-381</strain>
    </source>
</reference>
<evidence type="ECO:0000256" key="1">
    <source>
        <dbReference type="SAM" id="SignalP"/>
    </source>
</evidence>
<dbReference type="Pfam" id="PF07995">
    <property type="entry name" value="GSDH"/>
    <property type="match status" value="1"/>
</dbReference>
<dbReference type="Gene3D" id="2.120.10.30">
    <property type="entry name" value="TolB, C-terminal domain"/>
    <property type="match status" value="1"/>
</dbReference>
<feature type="domain" description="Glucose/Sorbosone dehydrogenase" evidence="2">
    <location>
        <begin position="50"/>
        <end position="352"/>
    </location>
</feature>
<dbReference type="EMBL" id="DSQF01000012">
    <property type="protein sequence ID" value="HGZ43050.1"/>
    <property type="molecule type" value="Genomic_DNA"/>
</dbReference>